<dbReference type="SMART" id="SM00358">
    <property type="entry name" value="DSRM"/>
    <property type="match status" value="1"/>
</dbReference>
<dbReference type="Gene3D" id="3.30.160.20">
    <property type="match status" value="1"/>
</dbReference>
<dbReference type="PROSITE" id="PS50137">
    <property type="entry name" value="DS_RBD"/>
    <property type="match status" value="1"/>
</dbReference>
<dbReference type="Pfam" id="PF00636">
    <property type="entry name" value="Ribonuclease_3"/>
    <property type="match status" value="1"/>
</dbReference>
<dbReference type="Pfam" id="PF00035">
    <property type="entry name" value="dsrm"/>
    <property type="match status" value="1"/>
</dbReference>
<sequence>MSDSSLYSRLLLAKGQGYPLFHPQPFDDLPLEARQNGTQIGDVGTVTTDGCFDPIFNICKSASDPLNRFGVPDGFEQVVLNSEDIAPKKMYYSPGTDISNTKINKRRLDIEAGVDGNVFFPLGAGAVVEISTSSKATAVLLLPQGASRSNLRPLQIFRDYAIKHAQSWYTFVNGKLNRMIGTGELYLITGVDKSTSWSVAALENNYDGCELSLKLKPAFVASGSVSYAWEWECASSFANSGPRYSPGEEVWTDNQTVFLRGFKVAIRPTPLKKSGKVVVQSVADAKHPSGTSSVAKSRFGMPFSWGGSGNIGGLSRSNTRSTSGDTLDSNLDYKPFHPADAINNYLLENFADVAVAITHDDEWAAVLGEDKTIPSAPEMIERLRERYDPEVKLDGVFWQHTDETHSNKSSDFTMQSCESSFIMIANSPSQSSPQIKRADLRSILFSESSPVATVHEFEDPTTGATPDIQHLEFLGDSIIRFSVTRMITELYPGLRVGPATNLRDLIIDNATFEKICNTTTFLENAIKTSSLIHGSSVHLVFKAFFGALYLDQGNEAVKSVLDSLFRSDLISAYELLRESHGLSHPKNSPPPSPSDSCTNFLAPFNESAQKGNRKVEWNYDDHPSVGMSSAQSSPPRGNNTAQITNWAVEVLVDGDVFGRGEGSTKKAARNEAARQALSRLSGGI</sequence>
<dbReference type="InterPro" id="IPR036389">
    <property type="entry name" value="RNase_III_sf"/>
</dbReference>
<dbReference type="Gene3D" id="1.10.1520.10">
    <property type="entry name" value="Ribonuclease III domain"/>
    <property type="match status" value="1"/>
</dbReference>
<feature type="domain" description="DRBM" evidence="4">
    <location>
        <begin position="599"/>
        <end position="682"/>
    </location>
</feature>
<accession>A0AAW0A726</accession>
<dbReference type="CDD" id="cd00593">
    <property type="entry name" value="RIBOc"/>
    <property type="match status" value="1"/>
</dbReference>
<evidence type="ECO:0000259" key="4">
    <source>
        <dbReference type="PROSITE" id="PS50137"/>
    </source>
</evidence>
<proteinExistence type="predicted"/>
<gene>
    <name evidence="6" type="ORF">R3P38DRAFT_2648984</name>
</gene>
<organism evidence="6 7">
    <name type="scientific">Favolaschia claudopus</name>
    <dbReference type="NCBI Taxonomy" id="2862362"/>
    <lineage>
        <taxon>Eukaryota</taxon>
        <taxon>Fungi</taxon>
        <taxon>Dikarya</taxon>
        <taxon>Basidiomycota</taxon>
        <taxon>Agaricomycotina</taxon>
        <taxon>Agaricomycetes</taxon>
        <taxon>Agaricomycetidae</taxon>
        <taxon>Agaricales</taxon>
        <taxon>Marasmiineae</taxon>
        <taxon>Mycenaceae</taxon>
        <taxon>Favolaschia</taxon>
    </lineage>
</organism>
<comment type="caution">
    <text evidence="6">The sequence shown here is derived from an EMBL/GenBank/DDBJ whole genome shotgun (WGS) entry which is preliminary data.</text>
</comment>
<dbReference type="InterPro" id="IPR000999">
    <property type="entry name" value="RNase_III_dom"/>
</dbReference>
<feature type="compositionally biased region" description="Polar residues" evidence="3">
    <location>
        <begin position="626"/>
        <end position="640"/>
    </location>
</feature>
<keyword evidence="1 2" id="KW-0694">RNA-binding</keyword>
<evidence type="ECO:0000313" key="6">
    <source>
        <dbReference type="EMBL" id="KAK7001676.1"/>
    </source>
</evidence>
<dbReference type="Proteomes" id="UP001362999">
    <property type="component" value="Unassembled WGS sequence"/>
</dbReference>
<dbReference type="PROSITE" id="PS50142">
    <property type="entry name" value="RNASE_3_2"/>
    <property type="match status" value="1"/>
</dbReference>
<dbReference type="GO" id="GO:0003723">
    <property type="term" value="F:RNA binding"/>
    <property type="evidence" value="ECO:0007669"/>
    <property type="project" value="UniProtKB-UniRule"/>
</dbReference>
<feature type="region of interest" description="Disordered" evidence="3">
    <location>
        <begin position="612"/>
        <end position="640"/>
    </location>
</feature>
<evidence type="ECO:0000256" key="3">
    <source>
        <dbReference type="SAM" id="MobiDB-lite"/>
    </source>
</evidence>
<feature type="domain" description="RNase III" evidence="5">
    <location>
        <begin position="467"/>
        <end position="553"/>
    </location>
</feature>
<reference evidence="6 7" key="1">
    <citation type="journal article" date="2024" name="J Genomics">
        <title>Draft genome sequencing and assembly of Favolaschia claudopus CIRM-BRFM 2984 isolated from oak limbs.</title>
        <authorList>
            <person name="Navarro D."/>
            <person name="Drula E."/>
            <person name="Chaduli D."/>
            <person name="Cazenave R."/>
            <person name="Ahrendt S."/>
            <person name="Wang J."/>
            <person name="Lipzen A."/>
            <person name="Daum C."/>
            <person name="Barry K."/>
            <person name="Grigoriev I.V."/>
            <person name="Favel A."/>
            <person name="Rosso M.N."/>
            <person name="Martin F."/>
        </authorList>
    </citation>
    <scope>NUCLEOTIDE SEQUENCE [LARGE SCALE GENOMIC DNA]</scope>
    <source>
        <strain evidence="6 7">CIRM-BRFM 2984</strain>
    </source>
</reference>
<keyword evidence="7" id="KW-1185">Reference proteome</keyword>
<dbReference type="SMART" id="SM00535">
    <property type="entry name" value="RIBOc"/>
    <property type="match status" value="1"/>
</dbReference>
<dbReference type="SUPFAM" id="SSF69065">
    <property type="entry name" value="RNase III domain-like"/>
    <property type="match status" value="1"/>
</dbReference>
<evidence type="ECO:0000313" key="7">
    <source>
        <dbReference type="Proteomes" id="UP001362999"/>
    </source>
</evidence>
<evidence type="ECO:0000259" key="5">
    <source>
        <dbReference type="PROSITE" id="PS50142"/>
    </source>
</evidence>
<evidence type="ECO:0000256" key="2">
    <source>
        <dbReference type="PROSITE-ProRule" id="PRU00266"/>
    </source>
</evidence>
<dbReference type="GO" id="GO:0004525">
    <property type="term" value="F:ribonuclease III activity"/>
    <property type="evidence" value="ECO:0007669"/>
    <property type="project" value="InterPro"/>
</dbReference>
<protein>
    <submittedName>
        <fullName evidence="6">Ribonuclease III</fullName>
    </submittedName>
</protein>
<feature type="compositionally biased region" description="Basic and acidic residues" evidence="3">
    <location>
        <begin position="613"/>
        <end position="623"/>
    </location>
</feature>
<dbReference type="InterPro" id="IPR014720">
    <property type="entry name" value="dsRBD_dom"/>
</dbReference>
<dbReference type="GO" id="GO:0006396">
    <property type="term" value="P:RNA processing"/>
    <property type="evidence" value="ECO:0007669"/>
    <property type="project" value="InterPro"/>
</dbReference>
<dbReference type="EMBL" id="JAWWNJ010000082">
    <property type="protein sequence ID" value="KAK7001676.1"/>
    <property type="molecule type" value="Genomic_DNA"/>
</dbReference>
<dbReference type="AlphaFoldDB" id="A0AAW0A726"/>
<evidence type="ECO:0000256" key="1">
    <source>
        <dbReference type="ARBA" id="ARBA00022884"/>
    </source>
</evidence>
<dbReference type="SUPFAM" id="SSF54768">
    <property type="entry name" value="dsRNA-binding domain-like"/>
    <property type="match status" value="1"/>
</dbReference>
<name>A0AAW0A726_9AGAR</name>